<evidence type="ECO:0000313" key="8">
    <source>
        <dbReference type="EMBL" id="MTJ03841.1"/>
    </source>
</evidence>
<gene>
    <name evidence="8" type="ORF">FH759_03970</name>
</gene>
<comment type="catalytic activity">
    <reaction evidence="5">
        <text>O-phospho-L-tyrosyl-[protein] + H2O = L-tyrosyl-[protein] + phosphate</text>
        <dbReference type="Rhea" id="RHEA:10684"/>
        <dbReference type="Rhea" id="RHEA-COMP:10136"/>
        <dbReference type="Rhea" id="RHEA-COMP:20101"/>
        <dbReference type="ChEBI" id="CHEBI:15377"/>
        <dbReference type="ChEBI" id="CHEBI:43474"/>
        <dbReference type="ChEBI" id="CHEBI:46858"/>
        <dbReference type="ChEBI" id="CHEBI:61978"/>
        <dbReference type="EC" id="3.1.3.48"/>
    </reaction>
</comment>
<dbReference type="InterPro" id="IPR050438">
    <property type="entry name" value="LMW_PTPase"/>
</dbReference>
<dbReference type="InterPro" id="IPR023485">
    <property type="entry name" value="Ptyr_pPase"/>
</dbReference>
<dbReference type="CDD" id="cd16343">
    <property type="entry name" value="LMWPTP"/>
    <property type="match status" value="1"/>
</dbReference>
<evidence type="ECO:0000256" key="1">
    <source>
        <dbReference type="ARBA" id="ARBA00011063"/>
    </source>
</evidence>
<dbReference type="InterPro" id="IPR017867">
    <property type="entry name" value="Tyr_phospatase_low_mol_wt"/>
</dbReference>
<feature type="active site" description="Proton donor" evidence="6">
    <location>
        <position position="118"/>
    </location>
</feature>
<dbReference type="EMBL" id="VENJ01000005">
    <property type="protein sequence ID" value="MTJ03841.1"/>
    <property type="molecule type" value="Genomic_DNA"/>
</dbReference>
<organism evidence="8 9">
    <name type="scientific">Sediminimonas qiaohouensis</name>
    <dbReference type="NCBI Taxonomy" id="552061"/>
    <lineage>
        <taxon>Bacteria</taxon>
        <taxon>Pseudomonadati</taxon>
        <taxon>Pseudomonadota</taxon>
        <taxon>Alphaproteobacteria</taxon>
        <taxon>Rhodobacterales</taxon>
        <taxon>Roseobacteraceae</taxon>
        <taxon>Sediminimonas</taxon>
    </lineage>
</organism>
<comment type="similarity">
    <text evidence="1">Belongs to the low molecular weight phosphotyrosine protein phosphatase family.</text>
</comment>
<protein>
    <recommendedName>
        <fullName evidence="2">protein-tyrosine-phosphatase</fullName>
        <ecNumber evidence="2">3.1.3.48</ecNumber>
    </recommendedName>
</protein>
<dbReference type="GO" id="GO:0004725">
    <property type="term" value="F:protein tyrosine phosphatase activity"/>
    <property type="evidence" value="ECO:0007669"/>
    <property type="project" value="UniProtKB-EC"/>
</dbReference>
<evidence type="ECO:0000256" key="2">
    <source>
        <dbReference type="ARBA" id="ARBA00013064"/>
    </source>
</evidence>
<dbReference type="Proteomes" id="UP000483078">
    <property type="component" value="Unassembled WGS sequence"/>
</dbReference>
<feature type="active site" description="Nucleophile" evidence="6">
    <location>
        <position position="11"/>
    </location>
</feature>
<dbReference type="SMART" id="SM00226">
    <property type="entry name" value="LMWPc"/>
    <property type="match status" value="1"/>
</dbReference>
<keyword evidence="3" id="KW-0378">Hydrolase</keyword>
<dbReference type="PRINTS" id="PR00719">
    <property type="entry name" value="LMWPTPASE"/>
</dbReference>
<dbReference type="InterPro" id="IPR036196">
    <property type="entry name" value="Ptyr_pPase_sf"/>
</dbReference>
<name>A0A7C9M7U7_9RHOB</name>
<evidence type="ECO:0000256" key="5">
    <source>
        <dbReference type="ARBA" id="ARBA00051722"/>
    </source>
</evidence>
<feature type="active site" evidence="6">
    <location>
        <position position="17"/>
    </location>
</feature>
<dbReference type="PANTHER" id="PTHR11717:SF31">
    <property type="entry name" value="LOW MOLECULAR WEIGHT PROTEIN-TYROSINE-PHOSPHATASE ETP-RELATED"/>
    <property type="match status" value="1"/>
</dbReference>
<keyword evidence="4" id="KW-0904">Protein phosphatase</keyword>
<dbReference type="Pfam" id="PF01451">
    <property type="entry name" value="LMWPc"/>
    <property type="match status" value="1"/>
</dbReference>
<dbReference type="PANTHER" id="PTHR11717">
    <property type="entry name" value="LOW MOLECULAR WEIGHT PROTEIN TYROSINE PHOSPHATASE"/>
    <property type="match status" value="1"/>
</dbReference>
<evidence type="ECO:0000256" key="3">
    <source>
        <dbReference type="ARBA" id="ARBA00022801"/>
    </source>
</evidence>
<proteinExistence type="inferred from homology"/>
<dbReference type="Gene3D" id="3.40.50.2300">
    <property type="match status" value="1"/>
</dbReference>
<evidence type="ECO:0000256" key="4">
    <source>
        <dbReference type="ARBA" id="ARBA00022912"/>
    </source>
</evidence>
<dbReference type="AlphaFoldDB" id="A0A7C9M7U7"/>
<sequence>MAAVERVLVVCVGNICRSPLGERLLKQALPESVAVTSAGIGALVGHPADETASDVASDKGLSLDGHAARQFTPEMGAEQDLILVMEPGHRRQILREAPHLQGRVMLFDQWTGATGIADPYKRSRAVHEATFDAVHKAARAWADRLGAK</sequence>
<accession>A0A7C9M7U7</accession>
<evidence type="ECO:0000313" key="9">
    <source>
        <dbReference type="Proteomes" id="UP000483078"/>
    </source>
</evidence>
<comment type="caution">
    <text evidence="8">The sequence shown here is derived from an EMBL/GenBank/DDBJ whole genome shotgun (WGS) entry which is preliminary data.</text>
</comment>
<dbReference type="SUPFAM" id="SSF52788">
    <property type="entry name" value="Phosphotyrosine protein phosphatases I"/>
    <property type="match status" value="1"/>
</dbReference>
<feature type="domain" description="Phosphotyrosine protein phosphatase I" evidence="7">
    <location>
        <begin position="5"/>
        <end position="144"/>
    </location>
</feature>
<dbReference type="EC" id="3.1.3.48" evidence="2"/>
<dbReference type="RefSeq" id="WP_273248433.1">
    <property type="nucleotide sequence ID" value="NZ_VENJ01000005.1"/>
</dbReference>
<evidence type="ECO:0000259" key="7">
    <source>
        <dbReference type="SMART" id="SM00226"/>
    </source>
</evidence>
<evidence type="ECO:0000256" key="6">
    <source>
        <dbReference type="PIRSR" id="PIRSR617867-1"/>
    </source>
</evidence>
<reference evidence="8 9" key="1">
    <citation type="submission" date="2019-06" db="EMBL/GenBank/DDBJ databases">
        <title>Enrichment of Autotrophic Halophilic Microorganisms from Red Sea Brine Pool Using Microbial Electrosynthesis System.</title>
        <authorList>
            <person name="Alqahtani M.F."/>
            <person name="Bajracharya S."/>
            <person name="Katuri K.P."/>
            <person name="Ali M."/>
            <person name="Saikaly P.E."/>
        </authorList>
    </citation>
    <scope>NUCLEOTIDE SEQUENCE [LARGE SCALE GENOMIC DNA]</scope>
    <source>
        <strain evidence="8">MES6</strain>
    </source>
</reference>